<feature type="chain" id="PRO_5046060947" evidence="3">
    <location>
        <begin position="23"/>
        <end position="393"/>
    </location>
</feature>
<comment type="subcellular location">
    <subcellularLocation>
        <location evidence="1">Membrane</location>
    </subcellularLocation>
</comment>
<evidence type="ECO:0000256" key="3">
    <source>
        <dbReference type="SAM" id="SignalP"/>
    </source>
</evidence>
<dbReference type="Gene3D" id="2.40.160.50">
    <property type="entry name" value="membrane protein fhac: a member of the omp85/tpsb transporter family"/>
    <property type="match status" value="1"/>
</dbReference>
<dbReference type="InterPro" id="IPR000184">
    <property type="entry name" value="Bac_surfAg_D15"/>
</dbReference>
<dbReference type="Pfam" id="PF01103">
    <property type="entry name" value="Omp85"/>
    <property type="match status" value="1"/>
</dbReference>
<protein>
    <submittedName>
        <fullName evidence="5">BamA/TamA family outer membrane protein</fullName>
    </submittedName>
</protein>
<dbReference type="RefSeq" id="WP_345226807.1">
    <property type="nucleotide sequence ID" value="NZ_BAABHA010000014.1"/>
</dbReference>
<dbReference type="Proteomes" id="UP001500454">
    <property type="component" value="Unassembled WGS sequence"/>
</dbReference>
<dbReference type="PANTHER" id="PTHR34597:SF3">
    <property type="entry name" value="OUTER MEMBRANE TRANSPORTER CDIB"/>
    <property type="match status" value="1"/>
</dbReference>
<reference evidence="6" key="1">
    <citation type="journal article" date="2019" name="Int. J. Syst. Evol. Microbiol.">
        <title>The Global Catalogue of Microorganisms (GCM) 10K type strain sequencing project: providing services to taxonomists for standard genome sequencing and annotation.</title>
        <authorList>
            <consortium name="The Broad Institute Genomics Platform"/>
            <consortium name="The Broad Institute Genome Sequencing Center for Infectious Disease"/>
            <person name="Wu L."/>
            <person name="Ma J."/>
        </authorList>
    </citation>
    <scope>NUCLEOTIDE SEQUENCE [LARGE SCALE GENOMIC DNA]</scope>
    <source>
        <strain evidence="6">JCM 17924</strain>
    </source>
</reference>
<gene>
    <name evidence="5" type="ORF">GCM10023186_37350</name>
</gene>
<sequence length="393" mass="44022">MFSRYALLLWGLLCVGASAAHAQVSDSTNAIRSERDVRLGQSAKDPEDRPGFIPAPVIFYEPETGLAAGVTFLPTWRHGRDTTVRKSNGRIGGWYSQKKQLNLQLSHTIFTRREAWLVSGDLLFFDYPIFFYGIGNDTDLDDESEISYKVLTFNQRGLKQMFVPGLFAGLTYRYTDTRGIKADKPTVNDGDKANLLLTDVPAEQLQNTRISGIGPSVVYDTRDNILSTYNGNYLDVQALFNRKGLGSDYNFTRYQLDARHFRPLISGSNRTILAGQVMGQFNRGEVPFRELAGLGGITVLRGIYEGRFRDKQLVMGQAEIRHHLFWRLNAAVFAGVGQVAPRIRDFGLADFNYAAGGGLRFQFNRRDRINIRFDYGVGSGGSQGLYFGVNEAF</sequence>
<evidence type="ECO:0000256" key="2">
    <source>
        <dbReference type="ARBA" id="ARBA00023136"/>
    </source>
</evidence>
<dbReference type="EMBL" id="BAABHA010000014">
    <property type="protein sequence ID" value="GAA4389779.1"/>
    <property type="molecule type" value="Genomic_DNA"/>
</dbReference>
<keyword evidence="2" id="KW-0472">Membrane</keyword>
<evidence type="ECO:0000259" key="4">
    <source>
        <dbReference type="Pfam" id="PF01103"/>
    </source>
</evidence>
<keyword evidence="6" id="KW-1185">Reference proteome</keyword>
<feature type="signal peptide" evidence="3">
    <location>
        <begin position="1"/>
        <end position="22"/>
    </location>
</feature>
<comment type="caution">
    <text evidence="5">The sequence shown here is derived from an EMBL/GenBank/DDBJ whole genome shotgun (WGS) entry which is preliminary data.</text>
</comment>
<organism evidence="5 6">
    <name type="scientific">Hymenobacter koreensis</name>
    <dbReference type="NCBI Taxonomy" id="1084523"/>
    <lineage>
        <taxon>Bacteria</taxon>
        <taxon>Pseudomonadati</taxon>
        <taxon>Bacteroidota</taxon>
        <taxon>Cytophagia</taxon>
        <taxon>Cytophagales</taxon>
        <taxon>Hymenobacteraceae</taxon>
        <taxon>Hymenobacter</taxon>
    </lineage>
</organism>
<evidence type="ECO:0000256" key="1">
    <source>
        <dbReference type="ARBA" id="ARBA00004370"/>
    </source>
</evidence>
<proteinExistence type="predicted"/>
<evidence type="ECO:0000313" key="6">
    <source>
        <dbReference type="Proteomes" id="UP001500454"/>
    </source>
</evidence>
<evidence type="ECO:0000313" key="5">
    <source>
        <dbReference type="EMBL" id="GAA4389779.1"/>
    </source>
</evidence>
<keyword evidence="3" id="KW-0732">Signal</keyword>
<dbReference type="PANTHER" id="PTHR34597">
    <property type="entry name" value="SLR1661 PROTEIN"/>
    <property type="match status" value="1"/>
</dbReference>
<accession>A0ABP8JEY1</accession>
<feature type="domain" description="Bacterial surface antigen (D15)" evidence="4">
    <location>
        <begin position="169"/>
        <end position="393"/>
    </location>
</feature>
<name>A0ABP8JEY1_9BACT</name>
<dbReference type="InterPro" id="IPR051544">
    <property type="entry name" value="TPS_OM_transporter"/>
</dbReference>